<evidence type="ECO:0000256" key="12">
    <source>
        <dbReference type="PIRSR" id="PIRSR001060-1"/>
    </source>
</evidence>
<evidence type="ECO:0000259" key="15">
    <source>
        <dbReference type="PROSITE" id="PS00773"/>
    </source>
</evidence>
<dbReference type="PANTHER" id="PTHR22595:SF193">
    <property type="entry name" value="ENDOCHITINASE EP3"/>
    <property type="match status" value="1"/>
</dbReference>
<feature type="active site" description="Proton donor" evidence="12">
    <location>
        <position position="96"/>
    </location>
</feature>
<dbReference type="InterPro" id="IPR000726">
    <property type="entry name" value="Glyco_hydro_19_cat"/>
</dbReference>
<dbReference type="GO" id="GO:0016998">
    <property type="term" value="P:cell wall macromolecule catabolic process"/>
    <property type="evidence" value="ECO:0007669"/>
    <property type="project" value="InterPro"/>
</dbReference>
<evidence type="ECO:0000256" key="6">
    <source>
        <dbReference type="ARBA" id="ARBA00022821"/>
    </source>
</evidence>
<evidence type="ECO:0000256" key="11">
    <source>
        <dbReference type="ARBA" id="ARBA00023326"/>
    </source>
</evidence>
<evidence type="ECO:0000256" key="13">
    <source>
        <dbReference type="PIRSR" id="PIRSR001060-2"/>
    </source>
</evidence>
<feature type="disulfide bond" evidence="13">
    <location>
        <begin position="52"/>
        <end position="101"/>
    </location>
</feature>
<protein>
    <recommendedName>
        <fullName evidence="2">chitinase</fullName>
        <ecNumber evidence="2">3.2.1.14</ecNumber>
    </recommendedName>
</protein>
<comment type="catalytic activity">
    <reaction evidence="1">
        <text>Random endo-hydrolysis of N-acetyl-beta-D-glucosaminide (1-&gt;4)-beta-linkages in chitin and chitodextrins.</text>
        <dbReference type="EC" id="3.2.1.14"/>
    </reaction>
</comment>
<evidence type="ECO:0000256" key="14">
    <source>
        <dbReference type="SAM" id="SignalP"/>
    </source>
</evidence>
<organism evidence="17 18">
    <name type="scientific">Stephania cephalantha</name>
    <dbReference type="NCBI Taxonomy" id="152367"/>
    <lineage>
        <taxon>Eukaryota</taxon>
        <taxon>Viridiplantae</taxon>
        <taxon>Streptophyta</taxon>
        <taxon>Embryophyta</taxon>
        <taxon>Tracheophyta</taxon>
        <taxon>Spermatophyta</taxon>
        <taxon>Magnoliopsida</taxon>
        <taxon>Ranunculales</taxon>
        <taxon>Menispermaceae</taxon>
        <taxon>Menispermoideae</taxon>
        <taxon>Cissampelideae</taxon>
        <taxon>Stephania</taxon>
    </lineage>
</organism>
<evidence type="ECO:0000256" key="4">
    <source>
        <dbReference type="ARBA" id="ARBA00022729"/>
    </source>
</evidence>
<dbReference type="FunFam" id="3.30.20.10:FF:000001">
    <property type="entry name" value="Endochitinase (Chitinase)"/>
    <property type="match status" value="1"/>
</dbReference>
<dbReference type="PROSITE" id="PS00774">
    <property type="entry name" value="CHITINASE_19_2"/>
    <property type="match status" value="1"/>
</dbReference>
<evidence type="ECO:0000259" key="16">
    <source>
        <dbReference type="PROSITE" id="PS00774"/>
    </source>
</evidence>
<dbReference type="PIRSF" id="PIRSF001060">
    <property type="entry name" value="Endochitinase"/>
    <property type="match status" value="1"/>
</dbReference>
<keyword evidence="8 13" id="KW-1015">Disulfide bond</keyword>
<keyword evidence="6" id="KW-0611">Plant defense</keyword>
<comment type="caution">
    <text evidence="17">The sequence shown here is derived from an EMBL/GenBank/DDBJ whole genome shotgun (WGS) entry which is preliminary data.</text>
</comment>
<dbReference type="PROSITE" id="PS00773">
    <property type="entry name" value="CHITINASE_19_1"/>
    <property type="match status" value="1"/>
</dbReference>
<evidence type="ECO:0000256" key="2">
    <source>
        <dbReference type="ARBA" id="ARBA00012729"/>
    </source>
</evidence>
<dbReference type="Pfam" id="PF00182">
    <property type="entry name" value="Glyco_hydro_19"/>
    <property type="match status" value="1"/>
</dbReference>
<feature type="chain" id="PRO_5042924158" description="chitinase" evidence="14">
    <location>
        <begin position="30"/>
        <end position="235"/>
    </location>
</feature>
<evidence type="ECO:0000256" key="1">
    <source>
        <dbReference type="ARBA" id="ARBA00000822"/>
    </source>
</evidence>
<dbReference type="CDD" id="cd00325">
    <property type="entry name" value="chitinase_GH19"/>
    <property type="match status" value="1"/>
</dbReference>
<reference evidence="17 18" key="1">
    <citation type="submission" date="2024-01" db="EMBL/GenBank/DDBJ databases">
        <title>Genome assemblies of Stephania.</title>
        <authorList>
            <person name="Yang L."/>
        </authorList>
    </citation>
    <scope>NUCLEOTIDE SEQUENCE [LARGE SCALE GENOMIC DNA]</scope>
    <source>
        <strain evidence="17">JXDWG</strain>
        <tissue evidence="17">Leaf</tissue>
    </source>
</reference>
<feature type="disulfide bond" evidence="13">
    <location>
        <begin position="203"/>
        <end position="235"/>
    </location>
</feature>
<keyword evidence="7" id="KW-0146">Chitin degradation</keyword>
<dbReference type="GO" id="GO:0000272">
    <property type="term" value="P:polysaccharide catabolic process"/>
    <property type="evidence" value="ECO:0007669"/>
    <property type="project" value="UniProtKB-KW"/>
</dbReference>
<feature type="domain" description="Glycoside hydrolase family 19 catalytic" evidence="15">
    <location>
        <begin position="52"/>
        <end position="74"/>
    </location>
</feature>
<proteinExistence type="predicted"/>
<dbReference type="Gene3D" id="1.10.530.10">
    <property type="match status" value="1"/>
</dbReference>
<feature type="disulfide bond" evidence="13">
    <location>
        <begin position="114"/>
        <end position="123"/>
    </location>
</feature>
<feature type="signal peptide" evidence="14">
    <location>
        <begin position="1"/>
        <end position="29"/>
    </location>
</feature>
<name>A0AAP0JW49_9MAGN</name>
<evidence type="ECO:0000256" key="8">
    <source>
        <dbReference type="ARBA" id="ARBA00023157"/>
    </source>
</evidence>
<dbReference type="Gene3D" id="3.30.20.10">
    <property type="entry name" value="Endochitinase, domain 2"/>
    <property type="match status" value="1"/>
</dbReference>
<evidence type="ECO:0000256" key="3">
    <source>
        <dbReference type="ARBA" id="ARBA00022669"/>
    </source>
</evidence>
<feature type="domain" description="Glycoside hydrolase family 19 catalytic" evidence="16">
    <location>
        <begin position="167"/>
        <end position="177"/>
    </location>
</feature>
<dbReference type="AlphaFoldDB" id="A0AAP0JW49"/>
<dbReference type="GO" id="GO:0006952">
    <property type="term" value="P:defense response"/>
    <property type="evidence" value="ECO:0007669"/>
    <property type="project" value="UniProtKB-KW"/>
</dbReference>
<keyword evidence="9" id="KW-0119">Carbohydrate metabolism</keyword>
<gene>
    <name evidence="17" type="ORF">Scep_010933</name>
</gene>
<evidence type="ECO:0000313" key="18">
    <source>
        <dbReference type="Proteomes" id="UP001419268"/>
    </source>
</evidence>
<sequence>MASPSNTKALPTLVLVGVLAVLLPEAIVAQSVADIVTPAFFDSIINRADAGCEGKNFYSRDRFLEAVNSYPQFGTQGGQDVIKREIAAIFAHFTHETGHFCYINEINGPSGDYCDENNTEYPCVPGKQYFGRGPIQLSWNFNYGPAGRDIGFDGLNAPETVGTDPVLAFKTGLWFWMNNCHSLITSGQGFGPTIRAINGRLECDGNNPNTVRARVGYYTDYCNRLGVSPGDNLTC</sequence>
<evidence type="ECO:0000256" key="7">
    <source>
        <dbReference type="ARBA" id="ARBA00023024"/>
    </source>
</evidence>
<keyword evidence="5" id="KW-0378">Hydrolase</keyword>
<keyword evidence="3" id="KW-0147">Chitin-binding</keyword>
<dbReference type="Proteomes" id="UP001419268">
    <property type="component" value="Unassembled WGS sequence"/>
</dbReference>
<dbReference type="InterPro" id="IPR016283">
    <property type="entry name" value="Glyco_hydro_19"/>
</dbReference>
<dbReference type="GO" id="GO:0008843">
    <property type="term" value="F:endochitinase activity"/>
    <property type="evidence" value="ECO:0007669"/>
    <property type="project" value="UniProtKB-EC"/>
</dbReference>
<evidence type="ECO:0000256" key="5">
    <source>
        <dbReference type="ARBA" id="ARBA00022801"/>
    </source>
</evidence>
<evidence type="ECO:0000256" key="9">
    <source>
        <dbReference type="ARBA" id="ARBA00023277"/>
    </source>
</evidence>
<dbReference type="EMBL" id="JBBNAG010000004">
    <property type="protein sequence ID" value="KAK9141252.1"/>
    <property type="molecule type" value="Genomic_DNA"/>
</dbReference>
<dbReference type="EC" id="3.2.1.14" evidence="2"/>
<keyword evidence="4 14" id="KW-0732">Signal</keyword>
<keyword evidence="10" id="KW-0326">Glycosidase</keyword>
<evidence type="ECO:0000313" key="17">
    <source>
        <dbReference type="EMBL" id="KAK9141252.1"/>
    </source>
</evidence>
<dbReference type="InterPro" id="IPR023346">
    <property type="entry name" value="Lysozyme-like_dom_sf"/>
</dbReference>
<accession>A0AAP0JW49</accession>
<dbReference type="GO" id="GO:0008061">
    <property type="term" value="F:chitin binding"/>
    <property type="evidence" value="ECO:0007669"/>
    <property type="project" value="UniProtKB-KW"/>
</dbReference>
<dbReference type="FunFam" id="1.10.530.10:FF:000052">
    <property type="entry name" value="Endochitinase PR4"/>
    <property type="match status" value="1"/>
</dbReference>
<keyword evidence="11" id="KW-0624">Polysaccharide degradation</keyword>
<evidence type="ECO:0000256" key="10">
    <source>
        <dbReference type="ARBA" id="ARBA00023295"/>
    </source>
</evidence>
<dbReference type="SUPFAM" id="SSF53955">
    <property type="entry name" value="Lysozyme-like"/>
    <property type="match status" value="1"/>
</dbReference>
<dbReference type="GO" id="GO:0006032">
    <property type="term" value="P:chitin catabolic process"/>
    <property type="evidence" value="ECO:0007669"/>
    <property type="project" value="UniProtKB-KW"/>
</dbReference>
<keyword evidence="18" id="KW-1185">Reference proteome</keyword>
<dbReference type="PANTHER" id="PTHR22595">
    <property type="entry name" value="CHITINASE-RELATED"/>
    <property type="match status" value="1"/>
</dbReference>